<keyword evidence="1" id="KW-1133">Transmembrane helix</keyword>
<protein>
    <submittedName>
        <fullName evidence="2">Toxin CptA</fullName>
    </submittedName>
</protein>
<keyword evidence="1" id="KW-0472">Membrane</keyword>
<name>A0A4R3JR09_9PROT</name>
<keyword evidence="3" id="KW-1185">Reference proteome</keyword>
<evidence type="ECO:0000313" key="3">
    <source>
        <dbReference type="Proteomes" id="UP000295135"/>
    </source>
</evidence>
<comment type="caution">
    <text evidence="2">The sequence shown here is derived from an EMBL/GenBank/DDBJ whole genome shotgun (WGS) entry which is preliminary data.</text>
</comment>
<gene>
    <name evidence="2" type="ORF">EDC61_12010</name>
</gene>
<dbReference type="Pfam" id="PF07254">
    <property type="entry name" value="Cpta_toxin"/>
    <property type="match status" value="1"/>
</dbReference>
<accession>A0A4R3JR09</accession>
<sequence>MNEMLSCTIRASRRLAVLALGLHGLAALGVASADIGWPLQLAGLGLVALSAILALRRRPPVRLRCLADGNLLMAEGANDWQLCEIRAGSLVSPMCTVLHLRIDGRARVVIVLADSLDGEGYRRLRVWLRWRAAWPSAPRWPVPRL</sequence>
<dbReference type="InterPro" id="IPR009883">
    <property type="entry name" value="YgfX"/>
</dbReference>
<dbReference type="RefSeq" id="WP_165919204.1">
    <property type="nucleotide sequence ID" value="NZ_AP018721.1"/>
</dbReference>
<feature type="transmembrane region" description="Helical" evidence="1">
    <location>
        <begin position="37"/>
        <end position="55"/>
    </location>
</feature>
<dbReference type="AlphaFoldDB" id="A0A4R3JR09"/>
<dbReference type="EMBL" id="SLZY01000020">
    <property type="protein sequence ID" value="TCS69449.1"/>
    <property type="molecule type" value="Genomic_DNA"/>
</dbReference>
<organism evidence="2 3">
    <name type="scientific">Sulfuritortus calidifontis</name>
    <dbReference type="NCBI Taxonomy" id="1914471"/>
    <lineage>
        <taxon>Bacteria</taxon>
        <taxon>Pseudomonadati</taxon>
        <taxon>Pseudomonadota</taxon>
        <taxon>Betaproteobacteria</taxon>
        <taxon>Nitrosomonadales</taxon>
        <taxon>Thiobacillaceae</taxon>
        <taxon>Sulfuritortus</taxon>
    </lineage>
</organism>
<proteinExistence type="predicted"/>
<evidence type="ECO:0000256" key="1">
    <source>
        <dbReference type="SAM" id="Phobius"/>
    </source>
</evidence>
<keyword evidence="1" id="KW-0812">Transmembrane</keyword>
<reference evidence="2 3" key="1">
    <citation type="submission" date="2019-03" db="EMBL/GenBank/DDBJ databases">
        <title>Genomic Encyclopedia of Type Strains, Phase IV (KMG-IV): sequencing the most valuable type-strain genomes for metagenomic binning, comparative biology and taxonomic classification.</title>
        <authorList>
            <person name="Goeker M."/>
        </authorList>
    </citation>
    <scope>NUCLEOTIDE SEQUENCE [LARGE SCALE GENOMIC DNA]</scope>
    <source>
        <strain evidence="2 3">DSM 103923</strain>
    </source>
</reference>
<evidence type="ECO:0000313" key="2">
    <source>
        <dbReference type="EMBL" id="TCS69449.1"/>
    </source>
</evidence>
<dbReference type="Proteomes" id="UP000295135">
    <property type="component" value="Unassembled WGS sequence"/>
</dbReference>